<proteinExistence type="predicted"/>
<sequence>GSFGNYGHAWCQLNGQILETTYTRARVVSDLEDYCPHCLFNEQEVIELWPGALGEVFELQRDEATKLNLMAEAVG</sequence>
<protein>
    <submittedName>
        <fullName evidence="1">Uncharacterized protein</fullName>
    </submittedName>
</protein>
<reference evidence="1" key="1">
    <citation type="journal article" date="2014" name="Front. Microbiol.">
        <title>High frequency of phylogenetically diverse reductive dehalogenase-homologous genes in deep subseafloor sedimentary metagenomes.</title>
        <authorList>
            <person name="Kawai M."/>
            <person name="Futagami T."/>
            <person name="Toyoda A."/>
            <person name="Takaki Y."/>
            <person name="Nishi S."/>
            <person name="Hori S."/>
            <person name="Arai W."/>
            <person name="Tsubouchi T."/>
            <person name="Morono Y."/>
            <person name="Uchiyama I."/>
            <person name="Ito T."/>
            <person name="Fujiyama A."/>
            <person name="Inagaki F."/>
            <person name="Takami H."/>
        </authorList>
    </citation>
    <scope>NUCLEOTIDE SEQUENCE</scope>
    <source>
        <strain evidence="1">Expedition CK06-06</strain>
    </source>
</reference>
<evidence type="ECO:0000313" key="1">
    <source>
        <dbReference type="EMBL" id="GAJ12713.1"/>
    </source>
</evidence>
<gene>
    <name evidence="1" type="ORF">S12H4_54737</name>
</gene>
<comment type="caution">
    <text evidence="1">The sequence shown here is derived from an EMBL/GenBank/DDBJ whole genome shotgun (WGS) entry which is preliminary data.</text>
</comment>
<dbReference type="EMBL" id="BARW01035029">
    <property type="protein sequence ID" value="GAJ12713.1"/>
    <property type="molecule type" value="Genomic_DNA"/>
</dbReference>
<accession>X1U565</accession>
<organism evidence="1">
    <name type="scientific">marine sediment metagenome</name>
    <dbReference type="NCBI Taxonomy" id="412755"/>
    <lineage>
        <taxon>unclassified sequences</taxon>
        <taxon>metagenomes</taxon>
        <taxon>ecological metagenomes</taxon>
    </lineage>
</organism>
<feature type="non-terminal residue" evidence="1">
    <location>
        <position position="1"/>
    </location>
</feature>
<name>X1U565_9ZZZZ</name>
<dbReference type="AlphaFoldDB" id="X1U565"/>